<dbReference type="STRING" id="692275.M3D7F7"/>
<evidence type="ECO:0000256" key="2">
    <source>
        <dbReference type="SAM" id="MobiDB-lite"/>
    </source>
</evidence>
<dbReference type="CDD" id="cd00067">
    <property type="entry name" value="GAL4"/>
    <property type="match status" value="1"/>
</dbReference>
<dbReference type="RefSeq" id="XP_016762231.1">
    <property type="nucleotide sequence ID" value="XM_016904606.1"/>
</dbReference>
<evidence type="ECO:0000313" key="5">
    <source>
        <dbReference type="Proteomes" id="UP000016931"/>
    </source>
</evidence>
<feature type="region of interest" description="Disordered" evidence="2">
    <location>
        <begin position="496"/>
        <end position="533"/>
    </location>
</feature>
<protein>
    <submittedName>
        <fullName evidence="4">Uncharacterized protein</fullName>
    </submittedName>
</protein>
<feature type="compositionally biased region" description="Low complexity" evidence="2">
    <location>
        <begin position="350"/>
        <end position="360"/>
    </location>
</feature>
<dbReference type="InterPro" id="IPR001138">
    <property type="entry name" value="Zn2Cys6_DnaBD"/>
</dbReference>
<dbReference type="EMBL" id="KB456262">
    <property type="protein sequence ID" value="EMF14110.1"/>
    <property type="molecule type" value="Genomic_DNA"/>
</dbReference>
<keyword evidence="5" id="KW-1185">Reference proteome</keyword>
<evidence type="ECO:0000256" key="3">
    <source>
        <dbReference type="SAM" id="Phobius"/>
    </source>
</evidence>
<proteinExistence type="predicted"/>
<keyword evidence="1" id="KW-0539">Nucleus</keyword>
<dbReference type="eggNOG" id="ENOG502R8N6">
    <property type="taxonomic scope" value="Eukaryota"/>
</dbReference>
<name>M3D7F7_SPHMS</name>
<feature type="compositionally biased region" description="Polar residues" evidence="2">
    <location>
        <begin position="125"/>
        <end position="143"/>
    </location>
</feature>
<keyword evidence="3" id="KW-1133">Transmembrane helix</keyword>
<dbReference type="AlphaFoldDB" id="M3D7F7"/>
<accession>M3D7F7</accession>
<feature type="region of interest" description="Disordered" evidence="2">
    <location>
        <begin position="342"/>
        <end position="395"/>
    </location>
</feature>
<dbReference type="GO" id="GO:0000981">
    <property type="term" value="F:DNA-binding transcription factor activity, RNA polymerase II-specific"/>
    <property type="evidence" value="ECO:0007669"/>
    <property type="project" value="InterPro"/>
</dbReference>
<dbReference type="OrthoDB" id="3794485at2759"/>
<gene>
    <name evidence="4" type="ORF">SEPMUDRAFT_147934</name>
</gene>
<reference evidence="4 5" key="1">
    <citation type="journal article" date="2012" name="PLoS Pathog.">
        <title>Diverse lifestyles and strategies of plant pathogenesis encoded in the genomes of eighteen Dothideomycetes fungi.</title>
        <authorList>
            <person name="Ohm R.A."/>
            <person name="Feau N."/>
            <person name="Henrissat B."/>
            <person name="Schoch C.L."/>
            <person name="Horwitz B.A."/>
            <person name="Barry K.W."/>
            <person name="Condon B.J."/>
            <person name="Copeland A.C."/>
            <person name="Dhillon B."/>
            <person name="Glaser F."/>
            <person name="Hesse C.N."/>
            <person name="Kosti I."/>
            <person name="LaButti K."/>
            <person name="Lindquist E.A."/>
            <person name="Lucas S."/>
            <person name="Salamov A.A."/>
            <person name="Bradshaw R.E."/>
            <person name="Ciuffetti L."/>
            <person name="Hamelin R.C."/>
            <person name="Kema G.H.J."/>
            <person name="Lawrence C."/>
            <person name="Scott J.A."/>
            <person name="Spatafora J.W."/>
            <person name="Turgeon B.G."/>
            <person name="de Wit P.J.G.M."/>
            <person name="Zhong S."/>
            <person name="Goodwin S.B."/>
            <person name="Grigoriev I.V."/>
        </authorList>
    </citation>
    <scope>NUCLEOTIDE SEQUENCE [LARGE SCALE GENOMIC DNA]</scope>
    <source>
        <strain evidence="4 5">SO2202</strain>
    </source>
</reference>
<dbReference type="Proteomes" id="UP000016931">
    <property type="component" value="Unassembled WGS sequence"/>
</dbReference>
<evidence type="ECO:0000256" key="1">
    <source>
        <dbReference type="ARBA" id="ARBA00023242"/>
    </source>
</evidence>
<dbReference type="GeneID" id="27901743"/>
<sequence>MALPTDNSFGAICTSTPAYVVYRDISNGEPSDPTSPLLFFPPKGSDELFDALRTAFPHLKSHSERMRDAIIQFLLEERQEELLRTSPALTMDGTAPTTTTWLSASSSSSASASVSSSPDLLDFATPSSLATSPQTLPPQLTRTASVAASSQASPPSLDQMTGVFSLSAESQPKQHMRRKMTEAEKVEYRKRRIVKACDKCAKRKRKCPHNQTQMEIIPASSSKAGAHVSRRRLLPKSNFDVNKNGQQNCAAVEPVMAAEDWDFTAGLDMSSTFQSFDDFPMFEDPFAEFTVDDLVQWDQPATNFQPHDHHFTPNLVPCSWSGPSSGSNSQSESGLLHLANTVQPVPGATGDLQQLGLHGDLPSHSNDRSSLATSHQRSRRSSHNGTRTRSDVRPELTHLHGSLQQVDQQDIVEDGRQIVSGDGMLWKHVHPGSQAIPQPTRTAHVHNAGCGELSASTEANEVLKRPRLKETLGQSTLKLVGKTKALRTGAGLARSSDCSSALQSSPISRRRATDALRHTTEPPHSPCGECTRPSSVRASERREGQFAANAVDQQHWVQKSTSVSQPGGLRIGIAALRKGSSAPVIASSAAKQQMRLPMTLAEGALKLGNMSTELYMLRRRIPHKPVTSQNYQHITNSKAGPCQLTTHAIGGANLGLPVARITERCMAAQAHFTFTPALEKASARDHMLCHRKLPQQDRLHDYHKIQDHHSRSLAIMAILLLGLIAMLFASTLPMAALPALWYSFSSFFPDVVVAAADEKEEELVQCSEINSSWLSLHDLESSPASTSAMFWCHNYQREEIFSAFRMRSRKALMMMTMMIYPLSGYYSSLRRGFVTLV</sequence>
<feature type="compositionally biased region" description="Polar residues" evidence="2">
    <location>
        <begin position="496"/>
        <end position="507"/>
    </location>
</feature>
<feature type="compositionally biased region" description="Low complexity" evidence="2">
    <location>
        <begin position="144"/>
        <end position="156"/>
    </location>
</feature>
<keyword evidence="3" id="KW-0472">Membrane</keyword>
<dbReference type="HOGENOM" id="CLU_339524_0_0_1"/>
<feature type="transmembrane region" description="Helical" evidence="3">
    <location>
        <begin position="811"/>
        <end position="828"/>
    </location>
</feature>
<feature type="region of interest" description="Disordered" evidence="2">
    <location>
        <begin position="125"/>
        <end position="158"/>
    </location>
</feature>
<evidence type="ECO:0000313" key="4">
    <source>
        <dbReference type="EMBL" id="EMF14110.1"/>
    </source>
</evidence>
<keyword evidence="3" id="KW-0812">Transmembrane</keyword>
<organism evidence="4 5">
    <name type="scientific">Sphaerulina musiva (strain SO2202)</name>
    <name type="common">Poplar stem canker fungus</name>
    <name type="synonym">Septoria musiva</name>
    <dbReference type="NCBI Taxonomy" id="692275"/>
    <lineage>
        <taxon>Eukaryota</taxon>
        <taxon>Fungi</taxon>
        <taxon>Dikarya</taxon>
        <taxon>Ascomycota</taxon>
        <taxon>Pezizomycotina</taxon>
        <taxon>Dothideomycetes</taxon>
        <taxon>Dothideomycetidae</taxon>
        <taxon>Mycosphaerellales</taxon>
        <taxon>Mycosphaerellaceae</taxon>
        <taxon>Sphaerulina</taxon>
    </lineage>
</organism>
<feature type="transmembrane region" description="Helical" evidence="3">
    <location>
        <begin position="713"/>
        <end position="737"/>
    </location>
</feature>
<feature type="compositionally biased region" description="Basic and acidic residues" evidence="2">
    <location>
        <begin position="511"/>
        <end position="521"/>
    </location>
</feature>
<dbReference type="GO" id="GO:0008270">
    <property type="term" value="F:zinc ion binding"/>
    <property type="evidence" value="ECO:0007669"/>
    <property type="project" value="InterPro"/>
</dbReference>